<dbReference type="Pfam" id="PF20430">
    <property type="entry name" value="Eplus_motif"/>
    <property type="match status" value="1"/>
</dbReference>
<dbReference type="Gene3D" id="3.60.10.10">
    <property type="entry name" value="Endonuclease/exonuclease/phosphatase"/>
    <property type="match status" value="2"/>
</dbReference>
<dbReference type="PROSITE" id="PS51375">
    <property type="entry name" value="PPR"/>
    <property type="match status" value="1"/>
</dbReference>
<dbReference type="OMA" id="SRTVPKW"/>
<reference evidence="8" key="2">
    <citation type="submission" date="2015-06" db="UniProtKB">
        <authorList>
            <consortium name="EnsemblPlants"/>
        </authorList>
    </citation>
    <scope>IDENTIFICATION</scope>
</reference>
<dbReference type="Gene3D" id="1.25.40.10">
    <property type="entry name" value="Tetratricopeptide repeat domain"/>
    <property type="match status" value="2"/>
</dbReference>
<dbReference type="EnsemblPlants" id="ORUFI09G22140.2">
    <property type="protein sequence ID" value="ORUFI09G22140.2"/>
    <property type="gene ID" value="ORUFI09G22140"/>
</dbReference>
<dbReference type="Pfam" id="PF13041">
    <property type="entry name" value="PPR_2"/>
    <property type="match status" value="1"/>
</dbReference>
<keyword evidence="3" id="KW-0378">Hydrolase</keyword>
<dbReference type="PANTHER" id="PTHR45666">
    <property type="entry name" value="TYPE IV INOSITOL POLYPHOSPHATE 5-PHOSPHATASE 9"/>
    <property type="match status" value="1"/>
</dbReference>
<keyword evidence="6" id="KW-0472">Membrane</keyword>
<dbReference type="NCBIfam" id="TIGR00756">
    <property type="entry name" value="PPR"/>
    <property type="match status" value="1"/>
</dbReference>
<feature type="domain" description="Inositol polyphosphate-related phosphatase" evidence="7">
    <location>
        <begin position="911"/>
        <end position="1197"/>
    </location>
</feature>
<dbReference type="InterPro" id="IPR002885">
    <property type="entry name" value="PPR_rpt"/>
</dbReference>
<evidence type="ECO:0000313" key="8">
    <source>
        <dbReference type="EnsemblPlants" id="ORUFI09G22140.2"/>
    </source>
</evidence>
<evidence type="ECO:0000256" key="4">
    <source>
        <dbReference type="ARBA" id="ARBA00022946"/>
    </source>
</evidence>
<dbReference type="Pfam" id="PF22669">
    <property type="entry name" value="Exo_endo_phos2"/>
    <property type="match status" value="1"/>
</dbReference>
<dbReference type="HOGENOM" id="CLU_007414_0_0_1"/>
<evidence type="ECO:0000256" key="2">
    <source>
        <dbReference type="ARBA" id="ARBA00022737"/>
    </source>
</evidence>
<dbReference type="InterPro" id="IPR046849">
    <property type="entry name" value="E2_motif"/>
</dbReference>
<dbReference type="InterPro" id="IPR000300">
    <property type="entry name" value="IPPc"/>
</dbReference>
<keyword evidence="9" id="KW-1185">Reference proteome</keyword>
<dbReference type="eggNOG" id="KOG0565">
    <property type="taxonomic scope" value="Eukaryota"/>
</dbReference>
<dbReference type="GO" id="GO:0004439">
    <property type="term" value="F:phosphatidylinositol-4,5-bisphosphate 5-phosphatase activity"/>
    <property type="evidence" value="ECO:0007669"/>
    <property type="project" value="TreeGrafter"/>
</dbReference>
<dbReference type="AlphaFoldDB" id="A0A0E0QVF8"/>
<keyword evidence="4" id="KW-0809">Transit peptide</keyword>
<dbReference type="Pfam" id="PF20431">
    <property type="entry name" value="E_motif"/>
    <property type="match status" value="1"/>
</dbReference>
<reference evidence="9" key="1">
    <citation type="submission" date="2013-06" db="EMBL/GenBank/DDBJ databases">
        <authorList>
            <person name="Zhao Q."/>
        </authorList>
    </citation>
    <scope>NUCLEOTIDE SEQUENCE</scope>
    <source>
        <strain evidence="9">cv. W1943</strain>
    </source>
</reference>
<protein>
    <recommendedName>
        <fullName evidence="7">Inositol polyphosphate-related phosphatase domain-containing protein</fullName>
    </recommendedName>
</protein>
<feature type="repeat" description="PPR" evidence="5">
    <location>
        <begin position="266"/>
        <end position="300"/>
    </location>
</feature>
<evidence type="ECO:0000256" key="1">
    <source>
        <dbReference type="ARBA" id="ARBA00010768"/>
    </source>
</evidence>
<dbReference type="InterPro" id="IPR045849">
    <property type="entry name" value="IP5P_plant"/>
</dbReference>
<dbReference type="InterPro" id="IPR046848">
    <property type="entry name" value="E_motif"/>
</dbReference>
<proteinExistence type="inferred from homology"/>
<dbReference type="GO" id="GO:0046856">
    <property type="term" value="P:phosphatidylinositol dephosphorylation"/>
    <property type="evidence" value="ECO:0007669"/>
    <property type="project" value="InterPro"/>
</dbReference>
<feature type="transmembrane region" description="Helical" evidence="6">
    <location>
        <begin position="1195"/>
        <end position="1215"/>
    </location>
</feature>
<dbReference type="Gramene" id="ORUFI09G22140.2">
    <property type="protein sequence ID" value="ORUFI09G22140.2"/>
    <property type="gene ID" value="ORUFI09G22140"/>
</dbReference>
<dbReference type="Proteomes" id="UP000008022">
    <property type="component" value="Unassembled WGS sequence"/>
</dbReference>
<dbReference type="PANTHER" id="PTHR45666:SF21">
    <property type="entry name" value="TYPE I INOSITOL POLYPHOSPHATE 5-PHOSPHATASE 2"/>
    <property type="match status" value="1"/>
</dbReference>
<dbReference type="SMART" id="SM00128">
    <property type="entry name" value="IPPc"/>
    <property type="match status" value="1"/>
</dbReference>
<evidence type="ECO:0000256" key="3">
    <source>
        <dbReference type="ARBA" id="ARBA00022801"/>
    </source>
</evidence>
<organism evidence="8 9">
    <name type="scientific">Oryza rufipogon</name>
    <name type="common">Brownbeard rice</name>
    <name type="synonym">Asian wild rice</name>
    <dbReference type="NCBI Taxonomy" id="4529"/>
    <lineage>
        <taxon>Eukaryota</taxon>
        <taxon>Viridiplantae</taxon>
        <taxon>Streptophyta</taxon>
        <taxon>Embryophyta</taxon>
        <taxon>Tracheophyta</taxon>
        <taxon>Spermatophyta</taxon>
        <taxon>Magnoliopsida</taxon>
        <taxon>Liliopsida</taxon>
        <taxon>Poales</taxon>
        <taxon>Poaceae</taxon>
        <taxon>BOP clade</taxon>
        <taxon>Oryzoideae</taxon>
        <taxon>Oryzeae</taxon>
        <taxon>Oryzinae</taxon>
        <taxon>Oryza</taxon>
    </lineage>
</organism>
<dbReference type="eggNOG" id="KOG4197">
    <property type="taxonomic scope" value="Eukaryota"/>
</dbReference>
<evidence type="ECO:0000256" key="5">
    <source>
        <dbReference type="PROSITE-ProRule" id="PRU00708"/>
    </source>
</evidence>
<dbReference type="GO" id="GO:0034485">
    <property type="term" value="F:phosphatidylinositol-3,4,5-trisphosphate 5-phosphatase activity"/>
    <property type="evidence" value="ECO:0007669"/>
    <property type="project" value="TreeGrafter"/>
</dbReference>
<dbReference type="InterPro" id="IPR011990">
    <property type="entry name" value="TPR-like_helical_dom_sf"/>
</dbReference>
<dbReference type="InterPro" id="IPR036691">
    <property type="entry name" value="Endo/exonu/phosph_ase_sf"/>
</dbReference>
<dbReference type="FunFam" id="1.25.40.10:FF:002955">
    <property type="entry name" value="Os09g0573000 protein"/>
    <property type="match status" value="1"/>
</dbReference>
<dbReference type="GO" id="GO:0004445">
    <property type="term" value="F:inositol-polyphosphate 5-phosphatase activity"/>
    <property type="evidence" value="ECO:0007669"/>
    <property type="project" value="InterPro"/>
</dbReference>
<dbReference type="InterPro" id="IPR032867">
    <property type="entry name" value="DYW_dom"/>
</dbReference>
<evidence type="ECO:0000259" key="7">
    <source>
        <dbReference type="SMART" id="SM00128"/>
    </source>
</evidence>
<comment type="similarity">
    <text evidence="1">Belongs to the inositol polyphosphate 5-phosphatase family.</text>
</comment>
<dbReference type="GO" id="GO:0008270">
    <property type="term" value="F:zinc ion binding"/>
    <property type="evidence" value="ECO:0007669"/>
    <property type="project" value="InterPro"/>
</dbReference>
<keyword evidence="6" id="KW-1133">Transmembrane helix</keyword>
<dbReference type="FunFam" id="1.25.40.10:FF:000366">
    <property type="entry name" value="Pentatricopeptide (PPR) repeat-containing protein"/>
    <property type="match status" value="1"/>
</dbReference>
<dbReference type="SUPFAM" id="SSF56219">
    <property type="entry name" value="DNase I-like"/>
    <property type="match status" value="1"/>
</dbReference>
<evidence type="ECO:0000313" key="9">
    <source>
        <dbReference type="Proteomes" id="UP000008022"/>
    </source>
</evidence>
<dbReference type="Pfam" id="PF14432">
    <property type="entry name" value="DYW_deaminase"/>
    <property type="match status" value="1"/>
</dbReference>
<evidence type="ECO:0000256" key="6">
    <source>
        <dbReference type="SAM" id="Phobius"/>
    </source>
</evidence>
<dbReference type="STRING" id="4529.A0A0E0QVF8"/>
<name>A0A0E0QVF8_ORYRU</name>
<sequence length="1224" mass="136410">MPATATCPKALHAHLLRSGALFADPSAAGPLAAAASLASLPYALSILRAHPTTFSYNSAIRALARGPRPHLAISLYRSMLSHSRSHPNNYTYPPLLAACARLADSDSSSAAAAAAAGVALHASLFRRGLESPDRFIRASLLSLYAAAGDLPAARQVFDLSPPNHRDLPLWNSLLHAYLSRAHYVQVLRLFRTMRTADHVTLLALLSACAHLGALHTARWAHAYLATTCSFPITTNLATALLNMYMRCGDVQTACSLFHSTPTRHKDVHTWTVMIAGLALNGFSTDALHLFTHMKDHNIQPDSVTLTAVLSACTHAGMVDEGKRILRRMPLDYHLQPTIEHYGCTVDLLGRAGLLEEALALIRAVPFKADVALWGALLVACRCHRNFEMGQMVAMEILRLDPQHAGAWVFLSNVYAAAGKWDLVQEVRSSMKQHRIHKPPGSSVVELDGVVYEFLSGDHSHPQSDQIYAMLDEIGKTLSLKGHKPATKLVTFDIDEEDKEVCISQHSEKLAVAFGLINTRRGAVIRIVKNLRICEDCHSVMKECICLRLTVFYPTLWKTVIASHSQECENIIVLRKMLELRTGDIFGAVFIACLIALQIMGSQRGKQSEKKWLNIKPKLNDFSEDEFDTDGGDEDFSDCAEDASDNFIEIHENNHTINRSSGDKIMPLRRLQRRKSESLRVNYISNKDMRFGLYEFIFNPQCIPCHASGDFIIVVTTRVMIGTWNVAGRAPSEDLDLDQWICSQEPADIFQEVVPLSVGNVLGAEDSRTVPKWEGIIRRALNKSQQPKANCKSYSAPLSPLRVPIPSDDGHDDTKREYDKMTENLSPQQQCRDKQTSISKCSCDWLDGTSSLDWPECPLDIPAKISVSNRGLRRVMSMGLFNTDYLENAQGFDLHGVALQDGIRRSYRSSGNLGMSWSEQQEKVDVLSSVDYMSDWTSDDTTSVVGPDERATFAKGESLKPPGNYVRVVSKQMVGIYVSVWVSRKLRQHVNNLEVASVGVGLLGYMGNKGSISISMSLFQTRMCSVCSHLASGHKCGDQQKRNSDVDEILQRTRFSSLFAAGQPQKIPSHDQIFWFGDLNYRIDMPDAEIRDLVSMKRWDDLLKSDQLTKELTNGNTFAGWKEGLINFPPTYKYETNSSKYVGEKPDEVGNKRSPAWCDRILWLGKGIKQLSYWSSGLNLSDHRPVSSTFIVEVELFLFIIVIVTITVTEMISRWLRCHGHYKTI</sequence>
<keyword evidence="6" id="KW-0812">Transmembrane</keyword>
<keyword evidence="2" id="KW-0677">Repeat</keyword>
<accession>A0A0E0QVF8</accession>